<dbReference type="EMBL" id="LAZR01022726">
    <property type="protein sequence ID" value="KKL80873.1"/>
    <property type="molecule type" value="Genomic_DNA"/>
</dbReference>
<comment type="caution">
    <text evidence="1">The sequence shown here is derived from an EMBL/GenBank/DDBJ whole genome shotgun (WGS) entry which is preliminary data.</text>
</comment>
<protein>
    <submittedName>
        <fullName evidence="1">Uncharacterized protein</fullName>
    </submittedName>
</protein>
<gene>
    <name evidence="1" type="ORF">LCGC14_2000390</name>
</gene>
<proteinExistence type="predicted"/>
<feature type="non-terminal residue" evidence="1">
    <location>
        <position position="1"/>
    </location>
</feature>
<organism evidence="1">
    <name type="scientific">marine sediment metagenome</name>
    <dbReference type="NCBI Taxonomy" id="412755"/>
    <lineage>
        <taxon>unclassified sequences</taxon>
        <taxon>metagenomes</taxon>
        <taxon>ecological metagenomes</taxon>
    </lineage>
</organism>
<reference evidence="1" key="1">
    <citation type="journal article" date="2015" name="Nature">
        <title>Complex archaea that bridge the gap between prokaryotes and eukaryotes.</title>
        <authorList>
            <person name="Spang A."/>
            <person name="Saw J.H."/>
            <person name="Jorgensen S.L."/>
            <person name="Zaremba-Niedzwiedzka K."/>
            <person name="Martijn J."/>
            <person name="Lind A.E."/>
            <person name="van Eijk R."/>
            <person name="Schleper C."/>
            <person name="Guy L."/>
            <person name="Ettema T.J."/>
        </authorList>
    </citation>
    <scope>NUCLEOTIDE SEQUENCE</scope>
</reference>
<accession>A0A0F9F3N3</accession>
<dbReference type="AlphaFoldDB" id="A0A0F9F3N3"/>
<evidence type="ECO:0000313" key="1">
    <source>
        <dbReference type="EMBL" id="KKL80873.1"/>
    </source>
</evidence>
<sequence length="174" mass="18258">TMTVPNDYVAKGIFNIFLNKTNGYKRKLVKASSGSATIFLGAIVTRVGETAGTPEVDLCDKGQAVYGVITGKAWAARDMSKDSDSPYADGTKLLLEFLEEGDQVWLTAKTNTAITEAKSVQVDGGFIITFAYTDAAANTDTLSSVIGNAAIGCSATVSQEKLCLIDITSKVGAV</sequence>
<name>A0A0F9F3N3_9ZZZZ</name>